<comment type="catalytic activity">
    <reaction evidence="1">
        <text>ATP + protein L-histidine = ADP + protein N-phospho-L-histidine.</text>
        <dbReference type="EC" id="2.7.13.3"/>
    </reaction>
</comment>
<keyword evidence="10" id="KW-1185">Reference proteome</keyword>
<keyword evidence="7" id="KW-0812">Transmembrane</keyword>
<dbReference type="GO" id="GO:0005886">
    <property type="term" value="C:plasma membrane"/>
    <property type="evidence" value="ECO:0007669"/>
    <property type="project" value="TreeGrafter"/>
</dbReference>
<evidence type="ECO:0000259" key="8">
    <source>
        <dbReference type="PROSITE" id="PS50109"/>
    </source>
</evidence>
<feature type="transmembrane region" description="Helical" evidence="7">
    <location>
        <begin position="40"/>
        <end position="60"/>
    </location>
</feature>
<dbReference type="GO" id="GO:0000155">
    <property type="term" value="F:phosphorelay sensor kinase activity"/>
    <property type="evidence" value="ECO:0007669"/>
    <property type="project" value="InterPro"/>
</dbReference>
<dbReference type="Gene3D" id="3.30.565.10">
    <property type="entry name" value="Histidine kinase-like ATPase, C-terminal domain"/>
    <property type="match status" value="1"/>
</dbReference>
<dbReference type="SUPFAM" id="SSF55874">
    <property type="entry name" value="ATPase domain of HSP90 chaperone/DNA topoisomerase II/histidine kinase"/>
    <property type="match status" value="1"/>
</dbReference>
<dbReference type="EMBL" id="FYEH01000014">
    <property type="protein sequence ID" value="SNB75913.1"/>
    <property type="molecule type" value="Genomic_DNA"/>
</dbReference>
<accession>A0A212RTS7</accession>
<evidence type="ECO:0000256" key="5">
    <source>
        <dbReference type="ARBA" id="ARBA00022777"/>
    </source>
</evidence>
<dbReference type="InterPro" id="IPR004358">
    <property type="entry name" value="Sig_transdc_His_kin-like_C"/>
</dbReference>
<keyword evidence="6" id="KW-0067">ATP-binding</keyword>
<evidence type="ECO:0000256" key="3">
    <source>
        <dbReference type="ARBA" id="ARBA00022679"/>
    </source>
</evidence>
<protein>
    <recommendedName>
        <fullName evidence="2">histidine kinase</fullName>
        <ecNumber evidence="2">2.7.13.3</ecNumber>
    </recommendedName>
</protein>
<dbReference type="InterPro" id="IPR005467">
    <property type="entry name" value="His_kinase_dom"/>
</dbReference>
<dbReference type="Gene3D" id="1.10.287.130">
    <property type="match status" value="1"/>
</dbReference>
<keyword evidence="4" id="KW-0547">Nucleotide-binding</keyword>
<dbReference type="PANTHER" id="PTHR44936">
    <property type="entry name" value="SENSOR PROTEIN CREC"/>
    <property type="match status" value="1"/>
</dbReference>
<dbReference type="InterPro" id="IPR036890">
    <property type="entry name" value="HATPase_C_sf"/>
</dbReference>
<feature type="transmembrane region" description="Helical" evidence="7">
    <location>
        <begin position="66"/>
        <end position="87"/>
    </location>
</feature>
<keyword evidence="5 9" id="KW-0418">Kinase</keyword>
<evidence type="ECO:0000256" key="1">
    <source>
        <dbReference type="ARBA" id="ARBA00000085"/>
    </source>
</evidence>
<dbReference type="Proteomes" id="UP000197065">
    <property type="component" value="Unassembled WGS sequence"/>
</dbReference>
<keyword evidence="3" id="KW-0808">Transferase</keyword>
<dbReference type="PANTHER" id="PTHR44936:SF10">
    <property type="entry name" value="SENSOR PROTEIN RSTB"/>
    <property type="match status" value="1"/>
</dbReference>
<keyword evidence="7" id="KW-0472">Membrane</keyword>
<dbReference type="EC" id="2.7.13.3" evidence="2"/>
<keyword evidence="7" id="KW-1133">Transmembrane helix</keyword>
<evidence type="ECO:0000313" key="10">
    <source>
        <dbReference type="Proteomes" id="UP000197065"/>
    </source>
</evidence>
<reference evidence="9 10" key="1">
    <citation type="submission" date="2017-06" db="EMBL/GenBank/DDBJ databases">
        <authorList>
            <person name="Kim H.J."/>
            <person name="Triplett B.A."/>
        </authorList>
    </citation>
    <scope>NUCLEOTIDE SEQUENCE [LARGE SCALE GENOMIC DNA]</scope>
    <source>
        <strain evidence="9 10">B29T1</strain>
    </source>
</reference>
<dbReference type="InterPro" id="IPR050980">
    <property type="entry name" value="2C_sensor_his_kinase"/>
</dbReference>
<evidence type="ECO:0000256" key="6">
    <source>
        <dbReference type="ARBA" id="ARBA00022840"/>
    </source>
</evidence>
<proteinExistence type="predicted"/>
<feature type="transmembrane region" description="Helical" evidence="7">
    <location>
        <begin position="143"/>
        <end position="164"/>
    </location>
</feature>
<organism evidence="9 10">
    <name type="scientific">Arboricoccus pini</name>
    <dbReference type="NCBI Taxonomy" id="1963835"/>
    <lineage>
        <taxon>Bacteria</taxon>
        <taxon>Pseudomonadati</taxon>
        <taxon>Pseudomonadota</taxon>
        <taxon>Alphaproteobacteria</taxon>
        <taxon>Geminicoccales</taxon>
        <taxon>Geminicoccaceae</taxon>
        <taxon>Arboricoccus</taxon>
    </lineage>
</organism>
<dbReference type="SMART" id="SM00387">
    <property type="entry name" value="HATPase_c"/>
    <property type="match status" value="1"/>
</dbReference>
<feature type="transmembrane region" description="Helical" evidence="7">
    <location>
        <begin position="176"/>
        <end position="197"/>
    </location>
</feature>
<dbReference type="Pfam" id="PF02518">
    <property type="entry name" value="HATPase_c"/>
    <property type="match status" value="1"/>
</dbReference>
<evidence type="ECO:0000256" key="4">
    <source>
        <dbReference type="ARBA" id="ARBA00022741"/>
    </source>
</evidence>
<evidence type="ECO:0000313" key="9">
    <source>
        <dbReference type="EMBL" id="SNB75913.1"/>
    </source>
</evidence>
<name>A0A212RTS7_9PROT</name>
<feature type="domain" description="Histidine kinase" evidence="8">
    <location>
        <begin position="232"/>
        <end position="438"/>
    </location>
</feature>
<evidence type="ECO:0000256" key="7">
    <source>
        <dbReference type="SAM" id="Phobius"/>
    </source>
</evidence>
<dbReference type="AlphaFoldDB" id="A0A212RTS7"/>
<gene>
    <name evidence="9" type="ORF">SAMN07250955_11433</name>
</gene>
<dbReference type="GO" id="GO:0005524">
    <property type="term" value="F:ATP binding"/>
    <property type="evidence" value="ECO:0007669"/>
    <property type="project" value="UniProtKB-KW"/>
</dbReference>
<dbReference type="PROSITE" id="PS50109">
    <property type="entry name" value="HIS_KIN"/>
    <property type="match status" value="1"/>
</dbReference>
<evidence type="ECO:0000256" key="2">
    <source>
        <dbReference type="ARBA" id="ARBA00012438"/>
    </source>
</evidence>
<sequence>MSSMLDFSDEPDPASRQRQLAGLLGGAAGPGRIRLQTVSLMRWIATGGQLFAILFVHYSLDIRLPLLAMLPAVALVALANGALLIAYGSKARISERVSAMLLGGDIVQLCYLLLLSGGLQNPFAILLLLPVTLAAATLGRVEIVVLTGLSLLGAACLALFPGQLPWRDGSLTLPPLYLLASWTALSMALILIAVFAWNSAEEVRRHAQALAATQLALAREQKLSALGGQAAAAAHLLGSPLGTINVIAKELVRELPADSPLMVEAGELLEQAHRCREILATFGRQRDDSEHQAFTTAPLSTLLEGIAEDCARPGVEFEVRLDFVDDRDEPDLVLSPELRHALTNVINNALQFAAAEVLITVRPSRQGLTLVIEDDGPGFSPQILDWLGEPYVSSRRDNGGMGLGVFIAKTLLARTGAKIEFSNRIKGARVTITWPAAAVQGLNEETAYGGPNV</sequence>
<dbReference type="InterPro" id="IPR003594">
    <property type="entry name" value="HATPase_dom"/>
</dbReference>
<dbReference type="PRINTS" id="PR00344">
    <property type="entry name" value="BCTRLSENSOR"/>
</dbReference>
<dbReference type="NCBIfam" id="NF033792">
    <property type="entry name" value="ActS_PrrB_HisK"/>
    <property type="match status" value="1"/>
</dbReference>
<dbReference type="InterPro" id="IPR047770">
    <property type="entry name" value="RegB"/>
</dbReference>